<dbReference type="Gene3D" id="3.50.40.10">
    <property type="entry name" value="Phenylalanyl-trna Synthetase, Chain B, domain 3"/>
    <property type="match status" value="1"/>
</dbReference>
<dbReference type="HAMAP" id="MF_00177">
    <property type="entry name" value="Lys_tRNA_synth_class1"/>
    <property type="match status" value="1"/>
</dbReference>
<evidence type="ECO:0000256" key="2">
    <source>
        <dbReference type="ARBA" id="ARBA00005594"/>
    </source>
</evidence>
<dbReference type="NCBIfam" id="TIGR00467">
    <property type="entry name" value="lysS_arch"/>
    <property type="match status" value="1"/>
</dbReference>
<feature type="short sequence motif" description="'HIGH' region" evidence="10">
    <location>
        <begin position="38"/>
        <end position="46"/>
    </location>
</feature>
<dbReference type="PANTHER" id="PTHR37940">
    <property type="entry name" value="LYSINE--TRNA LIGASE"/>
    <property type="match status" value="1"/>
</dbReference>
<dbReference type="Gene3D" id="3.40.50.620">
    <property type="entry name" value="HUPs"/>
    <property type="match status" value="2"/>
</dbReference>
<dbReference type="Gene3D" id="1.10.10.770">
    <property type="match status" value="1"/>
</dbReference>
<name>A0A2M7API2_UNCKA</name>
<dbReference type="InterPro" id="IPR020751">
    <property type="entry name" value="aa-tRNA-synth_I_codon-bd_sub2"/>
</dbReference>
<keyword evidence="4 10" id="KW-0436">Ligase</keyword>
<dbReference type="GO" id="GO:0000049">
    <property type="term" value="F:tRNA binding"/>
    <property type="evidence" value="ECO:0007669"/>
    <property type="project" value="InterPro"/>
</dbReference>
<dbReference type="InterPro" id="IPR005146">
    <property type="entry name" value="B3/B4_tRNA-bd"/>
</dbReference>
<evidence type="ECO:0000256" key="10">
    <source>
        <dbReference type="HAMAP-Rule" id="MF_00177"/>
    </source>
</evidence>
<accession>A0A2M7API2</accession>
<keyword evidence="8 10" id="KW-0030">Aminoacyl-tRNA synthetase</keyword>
<evidence type="ECO:0000256" key="5">
    <source>
        <dbReference type="ARBA" id="ARBA00022741"/>
    </source>
</evidence>
<sequence>MEKYNLKGISMFWADEIAKKIKEESRGKPQHVDDMKTPSGRIHVGSLRGVLIHDLVFKALLNLGVKATSTYVFNDLDPMDGLPAYLPQKIYEKYMGFPLFKIPAPDGKSASLGYQYAHEFIETMQILGAVPEIVWSHELYESGKMNKVVKEALDKAAIIRDIYQEVAGYRRNENWYPFQVICPHCGKVGTTVVDGWDGQKVKFTCQKDLVSWACGCGHEGAISPFNGNGKLLWKVDWPAHWKVLGVTVEGAGKDHSSAGGSRDVAKVILEKVYHYPNPFDIPYEWFLAGGRKMSSSKGVGVSARELADILPPRVGRFLFARTNFNRQLNFDPQGMTIPDIFDEYDRCANLFWSEGGDNDQGRAWQMSQIGAVPKTHFLPRFIDVAKYLQMPKVKMEEKFAEVKGGKLTEVEKEEFKIRTEYAKIWIEKYAPQEKTYQVTQEIPQAAADLSQAQKEYLQKVVSLLGDKKWQAEKLQNTLYQAGKEMGLKPKEAFGAIYVSLLGKDHGPKAAWLVLDLNKDFVIERFKKVGEMSSEKKSNQEVKNRLPDISDPNLITIDQNLMQKYPSLIAGIAVIKGVKVVRESPELEAYKQSFLKNLGEVGKDWIESSKAILSYKKLYRQMDVDWHKKMPSPLALRRRIVQGKDLSRVNTCVDAYNLVVVKYGVSAGAFDLDKMKFPAVLREAHQGEKILPLLEDKEIKLNEKEICYFDRIGAYNLDFNYKDAQRTLVTEETGNLWINVEGVYEINRIEVERSLQEVVDSIVRFCGGKIDKMGIVKR</sequence>
<keyword evidence="6 10" id="KW-0067">ATP-binding</keyword>
<dbReference type="InterPro" id="IPR045462">
    <property type="entry name" value="aa-tRNA-synth_I_cd-bd"/>
</dbReference>
<comment type="caution">
    <text evidence="10">Lacks conserved residue(s) required for the propagation of feature annotation.</text>
</comment>
<evidence type="ECO:0000256" key="7">
    <source>
        <dbReference type="ARBA" id="ARBA00022917"/>
    </source>
</evidence>
<dbReference type="PANTHER" id="PTHR37940:SF1">
    <property type="entry name" value="LYSINE--TRNA LIGASE"/>
    <property type="match status" value="1"/>
</dbReference>
<dbReference type="GO" id="GO:0006430">
    <property type="term" value="P:lysyl-tRNA aminoacylation"/>
    <property type="evidence" value="ECO:0007669"/>
    <property type="project" value="UniProtKB-UniRule"/>
</dbReference>
<dbReference type="Pfam" id="PF03483">
    <property type="entry name" value="B3_4"/>
    <property type="match status" value="1"/>
</dbReference>
<evidence type="ECO:0000256" key="3">
    <source>
        <dbReference type="ARBA" id="ARBA00022490"/>
    </source>
</evidence>
<dbReference type="InterPro" id="IPR020825">
    <property type="entry name" value="Phe-tRNA_synthase-like_B3/B4"/>
</dbReference>
<dbReference type="InterPro" id="IPR002904">
    <property type="entry name" value="Lys-tRNA-ligase"/>
</dbReference>
<dbReference type="GO" id="GO:0005737">
    <property type="term" value="C:cytoplasm"/>
    <property type="evidence" value="ECO:0007669"/>
    <property type="project" value="UniProtKB-SubCell"/>
</dbReference>
<dbReference type="AlphaFoldDB" id="A0A2M7API2"/>
<evidence type="ECO:0000256" key="1">
    <source>
        <dbReference type="ARBA" id="ARBA00004496"/>
    </source>
</evidence>
<dbReference type="SUPFAM" id="SSF52374">
    <property type="entry name" value="Nucleotidylyl transferase"/>
    <property type="match status" value="1"/>
</dbReference>
<dbReference type="InterPro" id="IPR014729">
    <property type="entry name" value="Rossmann-like_a/b/a_fold"/>
</dbReference>
<evidence type="ECO:0000313" key="12">
    <source>
        <dbReference type="EMBL" id="PIU69276.1"/>
    </source>
</evidence>
<feature type="domain" description="B3/B4 tRNA-binding" evidence="11">
    <location>
        <begin position="613"/>
        <end position="766"/>
    </location>
</feature>
<comment type="subcellular location">
    <subcellularLocation>
        <location evidence="1 10">Cytoplasm</location>
    </subcellularLocation>
</comment>
<evidence type="ECO:0000256" key="9">
    <source>
        <dbReference type="ARBA" id="ARBA00048573"/>
    </source>
</evidence>
<comment type="caution">
    <text evidence="12">The sequence shown here is derived from an EMBL/GenBank/DDBJ whole genome shotgun (WGS) entry which is preliminary data.</text>
</comment>
<dbReference type="InterPro" id="IPR008925">
    <property type="entry name" value="aa_tRNA-synth_I_cd-bd_sf"/>
</dbReference>
<dbReference type="EMBL" id="PEWD01000010">
    <property type="protein sequence ID" value="PIU69276.1"/>
    <property type="molecule type" value="Genomic_DNA"/>
</dbReference>
<dbReference type="SUPFAM" id="SSF56037">
    <property type="entry name" value="PheT/TilS domain"/>
    <property type="match status" value="1"/>
</dbReference>
<dbReference type="SMART" id="SM00873">
    <property type="entry name" value="B3_4"/>
    <property type="match status" value="1"/>
</dbReference>
<gene>
    <name evidence="10 12" type="primary">lysS</name>
    <name evidence="12" type="ORF">COS81_00645</name>
</gene>
<evidence type="ECO:0000256" key="8">
    <source>
        <dbReference type="ARBA" id="ARBA00023146"/>
    </source>
</evidence>
<organism evidence="12 13">
    <name type="scientific">candidate division WWE3 bacterium CG06_land_8_20_14_3_00_42_16</name>
    <dbReference type="NCBI Taxonomy" id="1975083"/>
    <lineage>
        <taxon>Bacteria</taxon>
        <taxon>Katanobacteria</taxon>
    </lineage>
</organism>
<keyword evidence="3 10" id="KW-0963">Cytoplasm</keyword>
<dbReference type="SUPFAM" id="SSF48163">
    <property type="entry name" value="An anticodon-binding domain of class I aminoacyl-tRNA synthetases"/>
    <property type="match status" value="1"/>
</dbReference>
<dbReference type="EC" id="6.1.1.6" evidence="10"/>
<dbReference type="Proteomes" id="UP000229916">
    <property type="component" value="Unassembled WGS sequence"/>
</dbReference>
<reference evidence="13" key="1">
    <citation type="submission" date="2017-09" db="EMBL/GenBank/DDBJ databases">
        <title>Depth-based differentiation of microbial function through sediment-hosted aquifers and enrichment of novel symbionts in the deep terrestrial subsurface.</title>
        <authorList>
            <person name="Probst A.J."/>
            <person name="Ladd B."/>
            <person name="Jarett J.K."/>
            <person name="Geller-Mcgrath D.E."/>
            <person name="Sieber C.M.K."/>
            <person name="Emerson J.B."/>
            <person name="Anantharaman K."/>
            <person name="Thomas B.C."/>
            <person name="Malmstrom R."/>
            <person name="Stieglmeier M."/>
            <person name="Klingl A."/>
            <person name="Woyke T."/>
            <person name="Ryan C.M."/>
            <person name="Banfield J.F."/>
        </authorList>
    </citation>
    <scope>NUCLEOTIDE SEQUENCE [LARGE SCALE GENOMIC DNA]</scope>
</reference>
<feature type="short sequence motif" description="'KMSKS' region" evidence="10">
    <location>
        <begin position="292"/>
        <end position="296"/>
    </location>
</feature>
<evidence type="ECO:0000256" key="4">
    <source>
        <dbReference type="ARBA" id="ARBA00022598"/>
    </source>
</evidence>
<dbReference type="InterPro" id="IPR042078">
    <property type="entry name" value="Lys-tRNA-ligase_SC_fold"/>
</dbReference>
<dbReference type="Pfam" id="PF01921">
    <property type="entry name" value="tRNA-synt_1f"/>
    <property type="match status" value="1"/>
</dbReference>
<evidence type="ECO:0000256" key="6">
    <source>
        <dbReference type="ARBA" id="ARBA00022840"/>
    </source>
</evidence>
<dbReference type="GO" id="GO:0004824">
    <property type="term" value="F:lysine-tRNA ligase activity"/>
    <property type="evidence" value="ECO:0007669"/>
    <property type="project" value="UniProtKB-UniRule"/>
</dbReference>
<keyword evidence="7 10" id="KW-0648">Protein biosynthesis</keyword>
<dbReference type="Gene3D" id="6.10.20.10">
    <property type="entry name" value="Lysine tRNA ligase, stem contact fold domain"/>
    <property type="match status" value="1"/>
</dbReference>
<evidence type="ECO:0000313" key="13">
    <source>
        <dbReference type="Proteomes" id="UP000229916"/>
    </source>
</evidence>
<keyword evidence="5 10" id="KW-0547">Nucleotide-binding</keyword>
<dbReference type="GO" id="GO:0004826">
    <property type="term" value="F:phenylalanine-tRNA ligase activity"/>
    <property type="evidence" value="ECO:0007669"/>
    <property type="project" value="InterPro"/>
</dbReference>
<evidence type="ECO:0000259" key="11">
    <source>
        <dbReference type="SMART" id="SM00873"/>
    </source>
</evidence>
<dbReference type="Gene3D" id="1.10.10.350">
    <property type="match status" value="1"/>
</dbReference>
<comment type="similarity">
    <text evidence="2 10">Belongs to the class-I aminoacyl-tRNA synthetase family.</text>
</comment>
<protein>
    <recommendedName>
        <fullName evidence="10">Lysine--tRNA ligase</fullName>
        <ecNumber evidence="10">6.1.1.6</ecNumber>
    </recommendedName>
    <alternativeName>
        <fullName evidence="10">Lysyl-tRNA synthetase</fullName>
        <shortName evidence="10">LysRS</shortName>
    </alternativeName>
</protein>
<comment type="catalytic activity">
    <reaction evidence="9 10">
        <text>tRNA(Lys) + L-lysine + ATP = L-lysyl-tRNA(Lys) + AMP + diphosphate</text>
        <dbReference type="Rhea" id="RHEA:20792"/>
        <dbReference type="Rhea" id="RHEA-COMP:9696"/>
        <dbReference type="Rhea" id="RHEA-COMP:9697"/>
        <dbReference type="ChEBI" id="CHEBI:30616"/>
        <dbReference type="ChEBI" id="CHEBI:32551"/>
        <dbReference type="ChEBI" id="CHEBI:33019"/>
        <dbReference type="ChEBI" id="CHEBI:78442"/>
        <dbReference type="ChEBI" id="CHEBI:78529"/>
        <dbReference type="ChEBI" id="CHEBI:456215"/>
        <dbReference type="EC" id="6.1.1.6"/>
    </reaction>
</comment>
<dbReference type="Pfam" id="PF19269">
    <property type="entry name" value="Anticodon_2"/>
    <property type="match status" value="1"/>
</dbReference>
<dbReference type="GO" id="GO:0005524">
    <property type="term" value="F:ATP binding"/>
    <property type="evidence" value="ECO:0007669"/>
    <property type="project" value="UniProtKB-UniRule"/>
</dbReference>
<proteinExistence type="inferred from homology"/>